<reference evidence="2 3" key="1">
    <citation type="journal article" date="2011" name="Front. Microbiol.">
        <title>Genomic signatures of strain selection and enhancement in Bacillus atrophaeus var. globigii, a historical biowarfare simulant.</title>
        <authorList>
            <person name="Gibbons H.S."/>
            <person name="Broomall S.M."/>
            <person name="McNew L.A."/>
            <person name="Daligault H."/>
            <person name="Chapman C."/>
            <person name="Bruce D."/>
            <person name="Karavis M."/>
            <person name="Krepps M."/>
            <person name="McGregor P.A."/>
            <person name="Hong C."/>
            <person name="Park K.H."/>
            <person name="Akmal A."/>
            <person name="Feldman A."/>
            <person name="Lin J.S."/>
            <person name="Chang W.E."/>
            <person name="Higgs B.W."/>
            <person name="Demirev P."/>
            <person name="Lindquist J."/>
            <person name="Liem A."/>
            <person name="Fochler E."/>
            <person name="Read T.D."/>
            <person name="Tapia R."/>
            <person name="Johnson S."/>
            <person name="Bishop-Lilly K.A."/>
            <person name="Detter C."/>
            <person name="Han C."/>
            <person name="Sozhamannan S."/>
            <person name="Rosenzweig C.N."/>
            <person name="Skowronski E.W."/>
        </authorList>
    </citation>
    <scope>NUCLEOTIDE SEQUENCE [LARGE SCALE GENOMIC DNA]</scope>
    <source>
        <strain evidence="2 3">CC-PW-9</strain>
    </source>
</reference>
<accession>A0A432ZPH9</accession>
<name>A0A432ZPH9_9GAMM</name>
<keyword evidence="1" id="KW-0472">Membrane</keyword>
<protein>
    <submittedName>
        <fullName evidence="2">Uncharacterized protein</fullName>
    </submittedName>
</protein>
<keyword evidence="1" id="KW-1133">Transmembrane helix</keyword>
<keyword evidence="1" id="KW-0812">Transmembrane</keyword>
<feature type="transmembrane region" description="Helical" evidence="1">
    <location>
        <begin position="13"/>
        <end position="32"/>
    </location>
</feature>
<gene>
    <name evidence="2" type="ORF">CWI84_09275</name>
</gene>
<evidence type="ECO:0000313" key="2">
    <source>
        <dbReference type="EMBL" id="RUO79809.1"/>
    </source>
</evidence>
<dbReference type="EMBL" id="PIQH01000008">
    <property type="protein sequence ID" value="RUO79809.1"/>
    <property type="molecule type" value="Genomic_DNA"/>
</dbReference>
<dbReference type="Proteomes" id="UP000287996">
    <property type="component" value="Unassembled WGS sequence"/>
</dbReference>
<sequence length="72" mass="8393">MQRQVAGQSLLEVLLMMLAILAWQVALLQQWVELRSSQLRLQQQLAEQQHIDAELTLTYRRSATTESPRDCR</sequence>
<evidence type="ECO:0000313" key="3">
    <source>
        <dbReference type="Proteomes" id="UP000287996"/>
    </source>
</evidence>
<organism evidence="2 3">
    <name type="scientific">Idiomarina tyrosinivorans</name>
    <dbReference type="NCBI Taxonomy" id="1445662"/>
    <lineage>
        <taxon>Bacteria</taxon>
        <taxon>Pseudomonadati</taxon>
        <taxon>Pseudomonadota</taxon>
        <taxon>Gammaproteobacteria</taxon>
        <taxon>Alteromonadales</taxon>
        <taxon>Idiomarinaceae</taxon>
        <taxon>Idiomarina</taxon>
    </lineage>
</organism>
<proteinExistence type="predicted"/>
<dbReference type="RefSeq" id="WP_126842317.1">
    <property type="nucleotide sequence ID" value="NZ_PIQH01000008.1"/>
</dbReference>
<evidence type="ECO:0000256" key="1">
    <source>
        <dbReference type="SAM" id="Phobius"/>
    </source>
</evidence>
<keyword evidence="3" id="KW-1185">Reference proteome</keyword>
<comment type="caution">
    <text evidence="2">The sequence shown here is derived from an EMBL/GenBank/DDBJ whole genome shotgun (WGS) entry which is preliminary data.</text>
</comment>
<dbReference type="AlphaFoldDB" id="A0A432ZPH9"/>